<protein>
    <submittedName>
        <fullName evidence="11">Methyl-accepting chemotaxis protein</fullName>
    </submittedName>
</protein>
<feature type="domain" description="HAMP" evidence="10">
    <location>
        <begin position="235"/>
        <end position="288"/>
    </location>
</feature>
<dbReference type="EMBL" id="FNHF01000005">
    <property type="protein sequence ID" value="SDM78825.1"/>
    <property type="molecule type" value="Genomic_DNA"/>
</dbReference>
<dbReference type="STRING" id="482461.SAMN05216244_3407"/>
<dbReference type="InterPro" id="IPR003660">
    <property type="entry name" value="HAMP_dom"/>
</dbReference>
<dbReference type="InterPro" id="IPR004089">
    <property type="entry name" value="MCPsignal_dom"/>
</dbReference>
<dbReference type="Proteomes" id="UP000182347">
    <property type="component" value="Unassembled WGS sequence"/>
</dbReference>
<feature type="transmembrane region" description="Helical" evidence="8">
    <location>
        <begin position="40"/>
        <end position="66"/>
    </location>
</feature>
<dbReference type="GO" id="GO:0006935">
    <property type="term" value="P:chemotaxis"/>
    <property type="evidence" value="ECO:0007669"/>
    <property type="project" value="InterPro"/>
</dbReference>
<evidence type="ECO:0000256" key="8">
    <source>
        <dbReference type="SAM" id="Phobius"/>
    </source>
</evidence>
<dbReference type="PROSITE" id="PS50885">
    <property type="entry name" value="HAMP"/>
    <property type="match status" value="1"/>
</dbReference>
<evidence type="ECO:0000256" key="3">
    <source>
        <dbReference type="ARBA" id="ARBA00023136"/>
    </source>
</evidence>
<evidence type="ECO:0000313" key="11">
    <source>
        <dbReference type="EMBL" id="SDM78825.1"/>
    </source>
</evidence>
<dbReference type="GO" id="GO:0007165">
    <property type="term" value="P:signal transduction"/>
    <property type="evidence" value="ECO:0007669"/>
    <property type="project" value="UniProtKB-KW"/>
</dbReference>
<keyword evidence="7" id="KW-0175">Coiled coil</keyword>
<dbReference type="SMART" id="SM00283">
    <property type="entry name" value="MA"/>
    <property type="match status" value="1"/>
</dbReference>
<keyword evidence="12" id="KW-1185">Reference proteome</keyword>
<evidence type="ECO:0000256" key="5">
    <source>
        <dbReference type="ARBA" id="ARBA00029447"/>
    </source>
</evidence>
<evidence type="ECO:0000259" key="10">
    <source>
        <dbReference type="PROSITE" id="PS50885"/>
    </source>
</evidence>
<evidence type="ECO:0000256" key="4">
    <source>
        <dbReference type="ARBA" id="ARBA00023224"/>
    </source>
</evidence>
<dbReference type="SUPFAM" id="SSF58104">
    <property type="entry name" value="Methyl-accepting chemotaxis protein (MCP) signaling domain"/>
    <property type="match status" value="1"/>
</dbReference>
<dbReference type="PROSITE" id="PS50111">
    <property type="entry name" value="CHEMOTAXIS_TRANSDUC_2"/>
    <property type="match status" value="1"/>
</dbReference>
<dbReference type="InterPro" id="IPR004090">
    <property type="entry name" value="Chemotax_Me-accpt_rcpt"/>
</dbReference>
<keyword evidence="3 8" id="KW-0472">Membrane</keyword>
<evidence type="ECO:0000256" key="7">
    <source>
        <dbReference type="SAM" id="Coils"/>
    </source>
</evidence>
<keyword evidence="2" id="KW-1003">Cell membrane</keyword>
<feature type="domain" description="Methyl-accepting transducer" evidence="9">
    <location>
        <begin position="307"/>
        <end position="543"/>
    </location>
</feature>
<evidence type="ECO:0000256" key="6">
    <source>
        <dbReference type="PROSITE-ProRule" id="PRU00284"/>
    </source>
</evidence>
<evidence type="ECO:0000256" key="1">
    <source>
        <dbReference type="ARBA" id="ARBA00004236"/>
    </source>
</evidence>
<dbReference type="CDD" id="cd06225">
    <property type="entry name" value="HAMP"/>
    <property type="match status" value="1"/>
</dbReference>
<dbReference type="PRINTS" id="PR00260">
    <property type="entry name" value="CHEMTRNSDUCR"/>
</dbReference>
<name>A0A1G9W441_9BACI</name>
<organism evidence="11 12">
    <name type="scientific">Sediminibacillus halophilus</name>
    <dbReference type="NCBI Taxonomy" id="482461"/>
    <lineage>
        <taxon>Bacteria</taxon>
        <taxon>Bacillati</taxon>
        <taxon>Bacillota</taxon>
        <taxon>Bacilli</taxon>
        <taxon>Bacillales</taxon>
        <taxon>Bacillaceae</taxon>
        <taxon>Sediminibacillus</taxon>
    </lineage>
</organism>
<comment type="similarity">
    <text evidence="5">Belongs to the methyl-accepting chemotaxis (MCP) protein family.</text>
</comment>
<dbReference type="RefSeq" id="WP_074600460.1">
    <property type="nucleotide sequence ID" value="NZ_FNHF01000005.1"/>
</dbReference>
<dbReference type="PANTHER" id="PTHR32089:SF112">
    <property type="entry name" value="LYSOZYME-LIKE PROTEIN-RELATED"/>
    <property type="match status" value="1"/>
</dbReference>
<dbReference type="Pfam" id="PF00672">
    <property type="entry name" value="HAMP"/>
    <property type="match status" value="1"/>
</dbReference>
<proteinExistence type="inferred from homology"/>
<dbReference type="PANTHER" id="PTHR32089">
    <property type="entry name" value="METHYL-ACCEPTING CHEMOTAXIS PROTEIN MCPB"/>
    <property type="match status" value="1"/>
</dbReference>
<dbReference type="OrthoDB" id="9804712at2"/>
<dbReference type="SMART" id="SM00304">
    <property type="entry name" value="HAMP"/>
    <property type="match status" value="1"/>
</dbReference>
<keyword evidence="8" id="KW-1133">Transmembrane helix</keyword>
<dbReference type="Pfam" id="PF00015">
    <property type="entry name" value="MCPsignal"/>
    <property type="match status" value="1"/>
</dbReference>
<evidence type="ECO:0000313" key="12">
    <source>
        <dbReference type="Proteomes" id="UP000182347"/>
    </source>
</evidence>
<sequence length="593" mass="65257">MGIKFWTGNKNKEHATRRSAISRFLLKNGKWKNITISRKLLLQAFLTIGLYLTAAVIMGGLLIGLVKDIHHIKLQEERAVQMTEIGSLIRSKDIRIADYITFLRSEDQQEYRQLRNRLNKKIEEVSSTVANTPAVGTFQKIEKNNQKIDKLFVDNVVPSVVRGDTSIYTDARLEISSLRNQNVELLDQLKAEVQADSNQWISIAENRIRTGMISMATVVLIVSIVSAGMAILIARSLRQGLKQIVEVSHRIADGDLTNQEIDYQGEDEIGQLTQAVNKMNQRIKEMVGHIKQTSRKVSGQSNFLHRHSNEVQQASENIASTMQQLSASSQEQAGFSQSIHGIVSSFYQDIDRADAKGAELADSSRQVLSATQAGSESMKSTTSQMKEVHAIFEGAVKKMRNLDQSSKEISHLVEVIKGIAAQTNLLALNASIEAARAGTAGKGFAVVAEEVRELATQVELSIGEITRMISGIQTDTAKVSASLTDGHQQITEGKQQSLETETSFNHIRGEMEGMAEGIQTISQTIRQLSLNSKDINQSVDKIAAITNQFSGGFEQASVSILEQKQEISGVSDSAATLAEYAKELDKAVARFTI</sequence>
<dbReference type="CDD" id="cd11386">
    <property type="entry name" value="MCP_signal"/>
    <property type="match status" value="1"/>
</dbReference>
<dbReference type="GO" id="GO:0005886">
    <property type="term" value="C:plasma membrane"/>
    <property type="evidence" value="ECO:0007669"/>
    <property type="project" value="UniProtKB-SubCell"/>
</dbReference>
<evidence type="ECO:0000259" key="9">
    <source>
        <dbReference type="PROSITE" id="PS50111"/>
    </source>
</evidence>
<dbReference type="Gene3D" id="1.10.287.950">
    <property type="entry name" value="Methyl-accepting chemotaxis protein"/>
    <property type="match status" value="1"/>
</dbReference>
<reference evidence="12" key="1">
    <citation type="submission" date="2016-10" db="EMBL/GenBank/DDBJ databases">
        <authorList>
            <person name="Varghese N."/>
            <person name="Submissions S."/>
        </authorList>
    </citation>
    <scope>NUCLEOTIDE SEQUENCE [LARGE SCALE GENOMIC DNA]</scope>
    <source>
        <strain evidence="12">CGMCC 1.6199</strain>
    </source>
</reference>
<feature type="coiled-coil region" evidence="7">
    <location>
        <begin position="168"/>
        <end position="195"/>
    </location>
</feature>
<evidence type="ECO:0000256" key="2">
    <source>
        <dbReference type="ARBA" id="ARBA00022475"/>
    </source>
</evidence>
<keyword evidence="8" id="KW-0812">Transmembrane</keyword>
<feature type="transmembrane region" description="Helical" evidence="8">
    <location>
        <begin position="212"/>
        <end position="234"/>
    </location>
</feature>
<accession>A0A1G9W441</accession>
<keyword evidence="4 6" id="KW-0807">Transducer</keyword>
<gene>
    <name evidence="11" type="ORF">SAMN05216244_3407</name>
</gene>
<dbReference type="GO" id="GO:0004888">
    <property type="term" value="F:transmembrane signaling receptor activity"/>
    <property type="evidence" value="ECO:0007669"/>
    <property type="project" value="InterPro"/>
</dbReference>
<feature type="coiled-coil region" evidence="7">
    <location>
        <begin position="304"/>
        <end position="331"/>
    </location>
</feature>
<dbReference type="AlphaFoldDB" id="A0A1G9W441"/>
<comment type="subcellular location">
    <subcellularLocation>
        <location evidence="1">Cell membrane</location>
    </subcellularLocation>
</comment>